<evidence type="ECO:0000313" key="3">
    <source>
        <dbReference type="Proteomes" id="UP000031672"/>
    </source>
</evidence>
<proteinExistence type="predicted"/>
<sequence>MSSFWIAIPLIAFMIFVAPLWLILHYRSKRKTSGGLSQEDFQRLDALSGKSEQLQKRVETLERILDAESPSWRRRYE</sequence>
<dbReference type="GO" id="GO:0009271">
    <property type="term" value="P:phage shock"/>
    <property type="evidence" value="ECO:0007669"/>
    <property type="project" value="InterPro"/>
</dbReference>
<reference evidence="2 3" key="1">
    <citation type="submission" date="2014-11" db="EMBL/GenBank/DDBJ databases">
        <title>Draft Genome Sequence of Vibrio piscirenalis strains CECT 8603T and CECT 8604, two marine Gammaproteobacterium isolated from cultured gilthead sea bream (Sparus aurata).</title>
        <authorList>
            <person name="Arahal D.R."/>
            <person name="Rodrigo-Torres L."/>
            <person name="Lucena T."/>
            <person name="Pujalte M.J."/>
        </authorList>
    </citation>
    <scope>NUCLEOTIDE SEQUENCE [LARGE SCALE GENOMIC DNA]</scope>
    <source>
        <strain evidence="2 3">DCR 1-4-2</strain>
    </source>
</reference>
<comment type="caution">
    <text evidence="2">The sequence shown here is derived from an EMBL/GenBank/DDBJ whole genome shotgun (WGS) entry which is preliminary data.</text>
</comment>
<keyword evidence="1" id="KW-1133">Transmembrane helix</keyword>
<dbReference type="OrthoDB" id="6198106at2"/>
<name>A0A0C2JVH7_9VIBR</name>
<dbReference type="NCBIfam" id="NF006993">
    <property type="entry name" value="PRK09458.1"/>
    <property type="match status" value="1"/>
</dbReference>
<accession>A0A0C2N7G4</accession>
<dbReference type="InterPro" id="IPR009554">
    <property type="entry name" value="Phageshock_PspB"/>
</dbReference>
<dbReference type="Pfam" id="PF06667">
    <property type="entry name" value="PspB"/>
    <property type="match status" value="1"/>
</dbReference>
<dbReference type="RefSeq" id="WP_040986811.1">
    <property type="nucleotide sequence ID" value="NZ_JBFRUC010000020.1"/>
</dbReference>
<dbReference type="NCBIfam" id="TIGR02976">
    <property type="entry name" value="phageshock_pspB"/>
    <property type="match status" value="1"/>
</dbReference>
<keyword evidence="1" id="KW-0812">Transmembrane</keyword>
<organism evidence="2 3">
    <name type="scientific">Vibrio renipiscarius</name>
    <dbReference type="NCBI Taxonomy" id="1461322"/>
    <lineage>
        <taxon>Bacteria</taxon>
        <taxon>Pseudomonadati</taxon>
        <taxon>Pseudomonadota</taxon>
        <taxon>Gammaproteobacteria</taxon>
        <taxon>Vibrionales</taxon>
        <taxon>Vibrionaceae</taxon>
        <taxon>Vibrio</taxon>
    </lineage>
</organism>
<accession>A0A0C2JVH7</accession>
<keyword evidence="3" id="KW-1185">Reference proteome</keyword>
<dbReference type="STRING" id="1461322.OJ16_01920"/>
<dbReference type="EMBL" id="JTKH01000003">
    <property type="protein sequence ID" value="KII81969.1"/>
    <property type="molecule type" value="Genomic_DNA"/>
</dbReference>
<evidence type="ECO:0000313" key="2">
    <source>
        <dbReference type="EMBL" id="KII81969.1"/>
    </source>
</evidence>
<dbReference type="AlphaFoldDB" id="A0A0C2JVH7"/>
<gene>
    <name evidence="2" type="ORF">OJ16_01920</name>
</gene>
<feature type="transmembrane region" description="Helical" evidence="1">
    <location>
        <begin position="6"/>
        <end position="24"/>
    </location>
</feature>
<keyword evidence="1" id="KW-0472">Membrane</keyword>
<evidence type="ECO:0000256" key="1">
    <source>
        <dbReference type="SAM" id="Phobius"/>
    </source>
</evidence>
<dbReference type="Proteomes" id="UP000031672">
    <property type="component" value="Unassembled WGS sequence"/>
</dbReference>
<dbReference type="GO" id="GO:0006355">
    <property type="term" value="P:regulation of DNA-templated transcription"/>
    <property type="evidence" value="ECO:0007669"/>
    <property type="project" value="InterPro"/>
</dbReference>
<protein>
    <submittedName>
        <fullName evidence="2">Phage-shock protein</fullName>
    </submittedName>
</protein>